<dbReference type="RefSeq" id="XP_005763080.1">
    <property type="nucleotide sequence ID" value="XM_005763023.1"/>
</dbReference>
<evidence type="ECO:0000313" key="4">
    <source>
        <dbReference type="EnsemblProtists" id="EOD10651"/>
    </source>
</evidence>
<evidence type="ECO:0000256" key="1">
    <source>
        <dbReference type="PROSITE-ProRule" id="PRU00278"/>
    </source>
</evidence>
<dbReference type="PaxDb" id="2903-EOD10651"/>
<dbReference type="KEGG" id="ehx:EMIHUDRAFT_215403"/>
<keyword evidence="5" id="KW-1185">Reference proteome</keyword>
<evidence type="ECO:0000313" key="5">
    <source>
        <dbReference type="Proteomes" id="UP000013827"/>
    </source>
</evidence>
<reference evidence="4" key="2">
    <citation type="submission" date="2024-10" db="UniProtKB">
        <authorList>
            <consortium name="EnsemblProtists"/>
        </authorList>
    </citation>
    <scope>IDENTIFICATION</scope>
</reference>
<feature type="domain" description="PpiC" evidence="3">
    <location>
        <begin position="196"/>
        <end position="256"/>
    </location>
</feature>
<accession>A0A0D3IHB6</accession>
<dbReference type="GeneID" id="17256873"/>
<evidence type="ECO:0000259" key="3">
    <source>
        <dbReference type="PROSITE" id="PS50198"/>
    </source>
</evidence>
<dbReference type="InterPro" id="IPR000297">
    <property type="entry name" value="PPIase_PpiC"/>
</dbReference>
<name>A0A0D3IHB6_EMIH1</name>
<proteinExistence type="predicted"/>
<dbReference type="HOGENOM" id="CLU_687804_0_0_1"/>
<dbReference type="GO" id="GO:0003755">
    <property type="term" value="F:peptidyl-prolyl cis-trans isomerase activity"/>
    <property type="evidence" value="ECO:0007669"/>
    <property type="project" value="UniProtKB-KW"/>
</dbReference>
<protein>
    <recommendedName>
        <fullName evidence="3">PpiC domain-containing protein</fullName>
    </recommendedName>
</protein>
<evidence type="ECO:0000256" key="2">
    <source>
        <dbReference type="SAM" id="MobiDB-lite"/>
    </source>
</evidence>
<dbReference type="EnsemblProtists" id="EOD10651">
    <property type="protein sequence ID" value="EOD10651"/>
    <property type="gene ID" value="EMIHUDRAFT_215403"/>
</dbReference>
<dbReference type="Proteomes" id="UP000013827">
    <property type="component" value="Unassembled WGS sequence"/>
</dbReference>
<organism evidence="4 5">
    <name type="scientific">Emiliania huxleyi (strain CCMP1516)</name>
    <dbReference type="NCBI Taxonomy" id="280463"/>
    <lineage>
        <taxon>Eukaryota</taxon>
        <taxon>Haptista</taxon>
        <taxon>Haptophyta</taxon>
        <taxon>Prymnesiophyceae</taxon>
        <taxon>Isochrysidales</taxon>
        <taxon>Noelaerhabdaceae</taxon>
        <taxon>Emiliania</taxon>
    </lineage>
</organism>
<sequence length="401" mass="43349">MTWAGASSFTIPRGDYHFGDTLIDIHSLVNFSVVAPGVTFWFSRGGGLRLFDCWNLRWSGSHPSAPFVIDYDPPLYAQGRVTRVGDLTSSGKVEAVFDSGFPMPSQREEVFSKARTAKVAFWDPSTRTMRRDPREDAINLFWERSTALGDEGRRWRVELRGARKVASYSTPVSVGDLVTVAPISYPHALSVSGSESVTLQAFHIYGASSMGIVEAAGRGGNVYENMRIPQALGSAFAALAAEHSTCPSGKRGGALAPPLGTDTLRNRIEPMHRAKKDAAEAVGEAAGVCRHNESQRWLDMRVGSPEDCCRDPPVVTQPPTSSATEESEGAPPLTAGLAAHRPTKHPLEHLYKYKCKGDLLQVVNAPGGSGKTLALATLLAEQEEIRSRSATWQLVEEGLGS</sequence>
<dbReference type="AlphaFoldDB" id="A0A0D3IHB6"/>
<reference evidence="5" key="1">
    <citation type="journal article" date="2013" name="Nature">
        <title>Pan genome of the phytoplankton Emiliania underpins its global distribution.</title>
        <authorList>
            <person name="Read B.A."/>
            <person name="Kegel J."/>
            <person name="Klute M.J."/>
            <person name="Kuo A."/>
            <person name="Lefebvre S.C."/>
            <person name="Maumus F."/>
            <person name="Mayer C."/>
            <person name="Miller J."/>
            <person name="Monier A."/>
            <person name="Salamov A."/>
            <person name="Young J."/>
            <person name="Aguilar M."/>
            <person name="Claverie J.M."/>
            <person name="Frickenhaus S."/>
            <person name="Gonzalez K."/>
            <person name="Herman E.K."/>
            <person name="Lin Y.C."/>
            <person name="Napier J."/>
            <person name="Ogata H."/>
            <person name="Sarno A.F."/>
            <person name="Shmutz J."/>
            <person name="Schroeder D."/>
            <person name="de Vargas C."/>
            <person name="Verret F."/>
            <person name="von Dassow P."/>
            <person name="Valentin K."/>
            <person name="Van de Peer Y."/>
            <person name="Wheeler G."/>
            <person name="Dacks J.B."/>
            <person name="Delwiche C.F."/>
            <person name="Dyhrman S.T."/>
            <person name="Glockner G."/>
            <person name="John U."/>
            <person name="Richards T."/>
            <person name="Worden A.Z."/>
            <person name="Zhang X."/>
            <person name="Grigoriev I.V."/>
            <person name="Allen A.E."/>
            <person name="Bidle K."/>
            <person name="Borodovsky M."/>
            <person name="Bowler C."/>
            <person name="Brownlee C."/>
            <person name="Cock J.M."/>
            <person name="Elias M."/>
            <person name="Gladyshev V.N."/>
            <person name="Groth M."/>
            <person name="Guda C."/>
            <person name="Hadaegh A."/>
            <person name="Iglesias-Rodriguez M.D."/>
            <person name="Jenkins J."/>
            <person name="Jones B.M."/>
            <person name="Lawson T."/>
            <person name="Leese F."/>
            <person name="Lindquist E."/>
            <person name="Lobanov A."/>
            <person name="Lomsadze A."/>
            <person name="Malik S.B."/>
            <person name="Marsh M.E."/>
            <person name="Mackinder L."/>
            <person name="Mock T."/>
            <person name="Mueller-Roeber B."/>
            <person name="Pagarete A."/>
            <person name="Parker M."/>
            <person name="Probert I."/>
            <person name="Quesneville H."/>
            <person name="Raines C."/>
            <person name="Rensing S.A."/>
            <person name="Riano-Pachon D.M."/>
            <person name="Richier S."/>
            <person name="Rokitta S."/>
            <person name="Shiraiwa Y."/>
            <person name="Soanes D.M."/>
            <person name="van der Giezen M."/>
            <person name="Wahlund T.M."/>
            <person name="Williams B."/>
            <person name="Wilson W."/>
            <person name="Wolfe G."/>
            <person name="Wurch L.L."/>
        </authorList>
    </citation>
    <scope>NUCLEOTIDE SEQUENCE</scope>
</reference>
<dbReference type="PROSITE" id="PS50198">
    <property type="entry name" value="PPIC_PPIASE_2"/>
    <property type="match status" value="1"/>
</dbReference>
<keyword evidence="1" id="KW-0697">Rotamase</keyword>
<keyword evidence="1" id="KW-0413">Isomerase</keyword>
<feature type="region of interest" description="Disordered" evidence="2">
    <location>
        <begin position="308"/>
        <end position="341"/>
    </location>
</feature>